<dbReference type="EMBL" id="SOHM01000012">
    <property type="protein sequence ID" value="TFD92036.1"/>
    <property type="molecule type" value="Genomic_DNA"/>
</dbReference>
<evidence type="ECO:0000313" key="4">
    <source>
        <dbReference type="EMBL" id="TFD92036.1"/>
    </source>
</evidence>
<accession>A0A4R9BW24</accession>
<evidence type="ECO:0000256" key="1">
    <source>
        <dbReference type="ARBA" id="ARBA00022553"/>
    </source>
</evidence>
<feature type="region of interest" description="Disordered" evidence="2">
    <location>
        <begin position="1"/>
        <end position="26"/>
    </location>
</feature>
<evidence type="ECO:0000259" key="3">
    <source>
        <dbReference type="PROSITE" id="PS50006"/>
    </source>
</evidence>
<dbReference type="InterPro" id="IPR000253">
    <property type="entry name" value="FHA_dom"/>
</dbReference>
<reference evidence="4 5" key="1">
    <citation type="submission" date="2019-03" db="EMBL/GenBank/DDBJ databases">
        <title>Genomics of glacier-inhabiting Cryobacterium strains.</title>
        <authorList>
            <person name="Liu Q."/>
            <person name="Xin Y.-H."/>
        </authorList>
    </citation>
    <scope>NUCLEOTIDE SEQUENCE [LARGE SCALE GENOMIC DNA]</scope>
    <source>
        <strain evidence="4 5">Sr59</strain>
    </source>
</reference>
<organism evidence="4 5">
    <name type="scientific">Cryobacterium lactosi</name>
    <dbReference type="NCBI Taxonomy" id="1259202"/>
    <lineage>
        <taxon>Bacteria</taxon>
        <taxon>Bacillati</taxon>
        <taxon>Actinomycetota</taxon>
        <taxon>Actinomycetes</taxon>
        <taxon>Micrococcales</taxon>
        <taxon>Microbacteriaceae</taxon>
        <taxon>Cryobacterium</taxon>
    </lineage>
</organism>
<protein>
    <submittedName>
        <fullName evidence="4">FHA domain-containing protein</fullName>
    </submittedName>
</protein>
<dbReference type="Proteomes" id="UP000298468">
    <property type="component" value="Unassembled WGS sequence"/>
</dbReference>
<comment type="caution">
    <text evidence="4">The sequence shown here is derived from an EMBL/GenBank/DDBJ whole genome shotgun (WGS) entry which is preliminary data.</text>
</comment>
<dbReference type="OrthoDB" id="3254248at2"/>
<dbReference type="SUPFAM" id="SSF49879">
    <property type="entry name" value="SMAD/FHA domain"/>
    <property type="match status" value="1"/>
</dbReference>
<name>A0A4R9BW24_9MICO</name>
<dbReference type="Pfam" id="PF00498">
    <property type="entry name" value="FHA"/>
    <property type="match status" value="1"/>
</dbReference>
<dbReference type="InterPro" id="IPR008984">
    <property type="entry name" value="SMAD_FHA_dom_sf"/>
</dbReference>
<dbReference type="Gene3D" id="2.60.200.20">
    <property type="match status" value="1"/>
</dbReference>
<keyword evidence="1" id="KW-0597">Phosphoprotein</keyword>
<dbReference type="RefSeq" id="WP_134640148.1">
    <property type="nucleotide sequence ID" value="NZ_SOHM01000012.1"/>
</dbReference>
<feature type="domain" description="FHA" evidence="3">
    <location>
        <begin position="135"/>
        <end position="189"/>
    </location>
</feature>
<proteinExistence type="predicted"/>
<gene>
    <name evidence="4" type="ORF">E3T61_06885</name>
</gene>
<evidence type="ECO:0000256" key="2">
    <source>
        <dbReference type="SAM" id="MobiDB-lite"/>
    </source>
</evidence>
<keyword evidence="5" id="KW-1185">Reference proteome</keyword>
<sequence length="225" mass="22968">MDKPGFIVPPPGMFPSSDESDEVTARVPHAEPLVVVPPVRNAPAATQPEDAAPPTGPSPAVLAIPAFVPATLGTTPVPPRPPIGAVPVSAVPASAMPVSAALVSAPLGDAAPAQTVTGWQLRLADGQRMPVTGSLVFGRDPSPVTRRPSTMVSVVDPARSVSKSHALVELSAEDDLSVTDLHSTNGVSLIGADGSRVELEPGIRTPVSANTRLMLGEFAVEVTRA</sequence>
<dbReference type="PROSITE" id="PS50006">
    <property type="entry name" value="FHA_DOMAIN"/>
    <property type="match status" value="1"/>
</dbReference>
<dbReference type="AlphaFoldDB" id="A0A4R9BW24"/>
<evidence type="ECO:0000313" key="5">
    <source>
        <dbReference type="Proteomes" id="UP000298468"/>
    </source>
</evidence>